<organism evidence="2 3">
    <name type="scientific">Rhizomicrobium electricum</name>
    <dbReference type="NCBI Taxonomy" id="480070"/>
    <lineage>
        <taxon>Bacteria</taxon>
        <taxon>Pseudomonadati</taxon>
        <taxon>Pseudomonadota</taxon>
        <taxon>Alphaproteobacteria</taxon>
        <taxon>Micropepsales</taxon>
        <taxon>Micropepsaceae</taxon>
        <taxon>Rhizomicrobium</taxon>
    </lineage>
</organism>
<accession>A0ABN1E396</accession>
<evidence type="ECO:0008006" key="4">
    <source>
        <dbReference type="Google" id="ProtNLM"/>
    </source>
</evidence>
<evidence type="ECO:0000313" key="2">
    <source>
        <dbReference type="EMBL" id="GAA0557958.1"/>
    </source>
</evidence>
<reference evidence="2 3" key="1">
    <citation type="journal article" date="2019" name="Int. J. Syst. Evol. Microbiol.">
        <title>The Global Catalogue of Microorganisms (GCM) 10K type strain sequencing project: providing services to taxonomists for standard genome sequencing and annotation.</title>
        <authorList>
            <consortium name="The Broad Institute Genomics Platform"/>
            <consortium name="The Broad Institute Genome Sequencing Center for Infectious Disease"/>
            <person name="Wu L."/>
            <person name="Ma J."/>
        </authorList>
    </citation>
    <scope>NUCLEOTIDE SEQUENCE [LARGE SCALE GENOMIC DNA]</scope>
    <source>
        <strain evidence="2 3">JCM 15089</strain>
    </source>
</reference>
<keyword evidence="1" id="KW-0472">Membrane</keyword>
<dbReference type="Pfam" id="PF07301">
    <property type="entry name" value="DUF1453"/>
    <property type="match status" value="1"/>
</dbReference>
<dbReference type="Proteomes" id="UP001499951">
    <property type="component" value="Unassembled WGS sequence"/>
</dbReference>
<feature type="transmembrane region" description="Helical" evidence="1">
    <location>
        <begin position="36"/>
        <end position="54"/>
    </location>
</feature>
<keyword evidence="1" id="KW-0812">Transmembrane</keyword>
<protein>
    <recommendedName>
        <fullName evidence="4">DUF1453 domain-containing protein</fullName>
    </recommendedName>
</protein>
<evidence type="ECO:0000313" key="3">
    <source>
        <dbReference type="Proteomes" id="UP001499951"/>
    </source>
</evidence>
<dbReference type="RefSeq" id="WP_166930784.1">
    <property type="nucleotide sequence ID" value="NZ_BAAADD010000001.1"/>
</dbReference>
<gene>
    <name evidence="2" type="ORF">GCM10008942_03050</name>
</gene>
<feature type="transmembrane region" description="Helical" evidence="1">
    <location>
        <begin position="60"/>
        <end position="78"/>
    </location>
</feature>
<evidence type="ECO:0000256" key="1">
    <source>
        <dbReference type="SAM" id="Phobius"/>
    </source>
</evidence>
<name>A0ABN1E396_9PROT</name>
<feature type="transmembrane region" description="Helical" evidence="1">
    <location>
        <begin position="98"/>
        <end position="116"/>
    </location>
</feature>
<sequence length="178" mass="19205">MVKQFMPYLMPVLVMGLVFWRMRKQSQGRPLKPNRLWVRPAMLALFALLAFIHPAPITPLSLAIFVLCAAAGVGLGYLSARHQQLTLDPATGAIISKMSPVGIALFLAIFASRYIVRLVVEGGQPPGPFEHPSSSVLTYTDAALLFALGLVAAQAWEIWRRAKALLGGASKLPDSVAG</sequence>
<proteinExistence type="predicted"/>
<feature type="transmembrane region" description="Helical" evidence="1">
    <location>
        <begin position="6"/>
        <end position="24"/>
    </location>
</feature>
<keyword evidence="3" id="KW-1185">Reference proteome</keyword>
<keyword evidence="1" id="KW-1133">Transmembrane helix</keyword>
<dbReference type="InterPro" id="IPR058247">
    <property type="entry name" value="DUF1453"/>
</dbReference>
<feature type="transmembrane region" description="Helical" evidence="1">
    <location>
        <begin position="136"/>
        <end position="156"/>
    </location>
</feature>
<comment type="caution">
    <text evidence="2">The sequence shown here is derived from an EMBL/GenBank/DDBJ whole genome shotgun (WGS) entry which is preliminary data.</text>
</comment>
<dbReference type="EMBL" id="BAAADD010000001">
    <property type="protein sequence ID" value="GAA0557958.1"/>
    <property type="molecule type" value="Genomic_DNA"/>
</dbReference>